<gene>
    <name evidence="14" type="ORF">A4U43_C03F26190</name>
</gene>
<dbReference type="GO" id="GO:0015288">
    <property type="term" value="F:porin activity"/>
    <property type="evidence" value="ECO:0007669"/>
    <property type="project" value="UniProtKB-KW"/>
</dbReference>
<evidence type="ECO:0000256" key="3">
    <source>
        <dbReference type="ARBA" id="ARBA00004441"/>
    </source>
</evidence>
<keyword evidence="5" id="KW-0813">Transport</keyword>
<evidence type="ECO:0000256" key="11">
    <source>
        <dbReference type="ARBA" id="ARBA00023065"/>
    </source>
</evidence>
<evidence type="ECO:0000256" key="5">
    <source>
        <dbReference type="ARBA" id="ARBA00022448"/>
    </source>
</evidence>
<evidence type="ECO:0008006" key="16">
    <source>
        <dbReference type="Google" id="ProtNLM"/>
    </source>
</evidence>
<dbReference type="PANTHER" id="PTHR35284">
    <property type="entry name" value="OUTER ENVELOPE PORE PROTEIN 24A, CHLOROPLASTIC-RELATED"/>
    <property type="match status" value="1"/>
</dbReference>
<reference evidence="15" key="1">
    <citation type="journal article" date="2017" name="Nat. Commun.">
        <title>The asparagus genome sheds light on the origin and evolution of a young Y chromosome.</title>
        <authorList>
            <person name="Harkess A."/>
            <person name="Zhou J."/>
            <person name="Xu C."/>
            <person name="Bowers J.E."/>
            <person name="Van der Hulst R."/>
            <person name="Ayyampalayam S."/>
            <person name="Mercati F."/>
            <person name="Riccardi P."/>
            <person name="McKain M.R."/>
            <person name="Kakrana A."/>
            <person name="Tang H."/>
            <person name="Ray J."/>
            <person name="Groenendijk J."/>
            <person name="Arikit S."/>
            <person name="Mathioni S.M."/>
            <person name="Nakano M."/>
            <person name="Shan H."/>
            <person name="Telgmann-Rauber A."/>
            <person name="Kanno A."/>
            <person name="Yue Z."/>
            <person name="Chen H."/>
            <person name="Li W."/>
            <person name="Chen Y."/>
            <person name="Xu X."/>
            <person name="Zhang Y."/>
            <person name="Luo S."/>
            <person name="Chen H."/>
            <person name="Gao J."/>
            <person name="Mao Z."/>
            <person name="Pires J.C."/>
            <person name="Luo M."/>
            <person name="Kudrna D."/>
            <person name="Wing R.A."/>
            <person name="Meyers B.C."/>
            <person name="Yi K."/>
            <person name="Kong H."/>
            <person name="Lavrijsen P."/>
            <person name="Sunseri F."/>
            <person name="Falavigna A."/>
            <person name="Ye Y."/>
            <person name="Leebens-Mack J.H."/>
            <person name="Chen G."/>
        </authorList>
    </citation>
    <scope>NUCLEOTIDE SEQUENCE [LARGE SCALE GENOMIC DNA]</scope>
    <source>
        <strain evidence="15">cv. DH0086</strain>
    </source>
</reference>
<accession>A0A5P1FEZ4</accession>
<keyword evidence="9" id="KW-0812">Transmembrane</keyword>
<dbReference type="OMA" id="IVAESMW"/>
<evidence type="ECO:0000256" key="8">
    <source>
        <dbReference type="ARBA" id="ARBA00022640"/>
    </source>
</evidence>
<dbReference type="Gramene" id="ONK76303">
    <property type="protein sequence ID" value="ONK76303"/>
    <property type="gene ID" value="A4U43_C03F26190"/>
</dbReference>
<proteinExistence type="predicted"/>
<sequence>MKATIKGRYEAEKSSSAVATLAVKSGDVNLKASMTDATFVNGPSVNGLILSLDKPGSFIIDYNVPKKDFRFQFMNTVKVLEKPVSLTYVHARGDNRTALDTSVAFDPANKVTMSYAFGSGNCKVKYVYAHGEMRRTMIEPCYDVSKNVWDFAMTRKFEGGDSVKATYQTSAKTLGLEWNRDSKVNGCFKISASFNLAEQNIKPKIMAESTLHYEFLF</sequence>
<evidence type="ECO:0000256" key="10">
    <source>
        <dbReference type="ARBA" id="ARBA00022805"/>
    </source>
</evidence>
<comment type="subunit">
    <text evidence="4">Homooligomers form large rather nonselective pores in plastidial outer membranes.</text>
</comment>
<evidence type="ECO:0000256" key="7">
    <source>
        <dbReference type="ARBA" id="ARBA00022528"/>
    </source>
</evidence>
<name>A0A5P1FEZ4_ASPOF</name>
<evidence type="ECO:0000313" key="14">
    <source>
        <dbReference type="EMBL" id="ONK76303.1"/>
    </source>
</evidence>
<dbReference type="EMBL" id="CM007383">
    <property type="protein sequence ID" value="ONK76303.1"/>
    <property type="molecule type" value="Genomic_DNA"/>
</dbReference>
<dbReference type="OrthoDB" id="1185978at2759"/>
<evidence type="ECO:0000256" key="6">
    <source>
        <dbReference type="ARBA" id="ARBA00022452"/>
    </source>
</evidence>
<keyword evidence="15" id="KW-1185">Reference proteome</keyword>
<keyword evidence="12" id="KW-0626">Porin</keyword>
<evidence type="ECO:0000256" key="9">
    <source>
        <dbReference type="ARBA" id="ARBA00022692"/>
    </source>
</evidence>
<keyword evidence="10" id="KW-1002">Plastid outer membrane</keyword>
<keyword evidence="13" id="KW-0472">Membrane</keyword>
<evidence type="ECO:0000256" key="4">
    <source>
        <dbReference type="ARBA" id="ARBA00011593"/>
    </source>
</evidence>
<protein>
    <recommendedName>
        <fullName evidence="16">Outer envelope pore protein 24, chloroplastic</fullName>
    </recommendedName>
</protein>
<dbReference type="GO" id="GO:0046930">
    <property type="term" value="C:pore complex"/>
    <property type="evidence" value="ECO:0007669"/>
    <property type="project" value="UniProtKB-KW"/>
</dbReference>
<dbReference type="PANTHER" id="PTHR35284:SF1">
    <property type="entry name" value="OUTER ENVELOPE PORE PROTEIN 24A, CHLOROPLASTIC-RELATED"/>
    <property type="match status" value="1"/>
</dbReference>
<evidence type="ECO:0000313" key="15">
    <source>
        <dbReference type="Proteomes" id="UP000243459"/>
    </source>
</evidence>
<comment type="function">
    <text evidence="1">High-conductance voltage-dependent solute channel with a slight selectivity for cations transporting triosephosphates, dicarboxylic acids, ATP, inorganic phosphate (Pi), sugars, and positively or negatively charged amino acids.</text>
</comment>
<dbReference type="AlphaFoldDB" id="A0A5P1FEZ4"/>
<dbReference type="GO" id="GO:0034426">
    <property type="term" value="C:etioplast membrane"/>
    <property type="evidence" value="ECO:0007669"/>
    <property type="project" value="UniProtKB-SubCell"/>
</dbReference>
<dbReference type="Proteomes" id="UP000243459">
    <property type="component" value="Chromosome 3"/>
</dbReference>
<evidence type="ECO:0000256" key="2">
    <source>
        <dbReference type="ARBA" id="ARBA00004396"/>
    </source>
</evidence>
<comment type="subcellular location">
    <subcellularLocation>
        <location evidence="2">Plastid</location>
        <location evidence="2">Chloroplast outer membrane</location>
        <topology evidence="2">Multi-pass membrane protein</topology>
    </subcellularLocation>
    <subcellularLocation>
        <location evidence="3">Plastid</location>
        <location evidence="3">Etioplast membrane</location>
        <topology evidence="3">Multi-pass membrane protein</topology>
    </subcellularLocation>
</comment>
<evidence type="ECO:0000256" key="12">
    <source>
        <dbReference type="ARBA" id="ARBA00023114"/>
    </source>
</evidence>
<dbReference type="GO" id="GO:0034765">
    <property type="term" value="P:regulation of monoatomic ion transmembrane transport"/>
    <property type="evidence" value="ECO:0007669"/>
    <property type="project" value="InterPro"/>
</dbReference>
<keyword evidence="6" id="KW-1134">Transmembrane beta strand</keyword>
<keyword evidence="11" id="KW-0406">Ion transport</keyword>
<keyword evidence="7" id="KW-0150">Chloroplast</keyword>
<evidence type="ECO:0000256" key="1">
    <source>
        <dbReference type="ARBA" id="ARBA00002327"/>
    </source>
</evidence>
<dbReference type="GO" id="GO:0022843">
    <property type="term" value="F:voltage-gated monoatomic cation channel activity"/>
    <property type="evidence" value="ECO:0007669"/>
    <property type="project" value="InterPro"/>
</dbReference>
<organism evidence="14 15">
    <name type="scientific">Asparagus officinalis</name>
    <name type="common">Garden asparagus</name>
    <dbReference type="NCBI Taxonomy" id="4686"/>
    <lineage>
        <taxon>Eukaryota</taxon>
        <taxon>Viridiplantae</taxon>
        <taxon>Streptophyta</taxon>
        <taxon>Embryophyta</taxon>
        <taxon>Tracheophyta</taxon>
        <taxon>Spermatophyta</taxon>
        <taxon>Magnoliopsida</taxon>
        <taxon>Liliopsida</taxon>
        <taxon>Asparagales</taxon>
        <taxon>Asparagaceae</taxon>
        <taxon>Asparagoideae</taxon>
        <taxon>Asparagus</taxon>
    </lineage>
</organism>
<evidence type="ECO:0000256" key="13">
    <source>
        <dbReference type="ARBA" id="ARBA00023136"/>
    </source>
</evidence>
<dbReference type="GO" id="GO:0009707">
    <property type="term" value="C:chloroplast outer membrane"/>
    <property type="evidence" value="ECO:0007669"/>
    <property type="project" value="UniProtKB-SubCell"/>
</dbReference>
<dbReference type="InterPro" id="IPR034626">
    <property type="entry name" value="OEP24"/>
</dbReference>
<keyword evidence="8" id="KW-0934">Plastid</keyword>